<protein>
    <submittedName>
        <fullName evidence="1">Uncharacterized protein</fullName>
    </submittedName>
</protein>
<dbReference type="Proteomes" id="UP001057402">
    <property type="component" value="Chromosome 5"/>
</dbReference>
<dbReference type="EMBL" id="CM042884">
    <property type="protein sequence ID" value="KAI4371401.1"/>
    <property type="molecule type" value="Genomic_DNA"/>
</dbReference>
<organism evidence="1 2">
    <name type="scientific">Melastoma candidum</name>
    <dbReference type="NCBI Taxonomy" id="119954"/>
    <lineage>
        <taxon>Eukaryota</taxon>
        <taxon>Viridiplantae</taxon>
        <taxon>Streptophyta</taxon>
        <taxon>Embryophyta</taxon>
        <taxon>Tracheophyta</taxon>
        <taxon>Spermatophyta</taxon>
        <taxon>Magnoliopsida</taxon>
        <taxon>eudicotyledons</taxon>
        <taxon>Gunneridae</taxon>
        <taxon>Pentapetalae</taxon>
        <taxon>rosids</taxon>
        <taxon>malvids</taxon>
        <taxon>Myrtales</taxon>
        <taxon>Melastomataceae</taxon>
        <taxon>Melastomatoideae</taxon>
        <taxon>Melastomateae</taxon>
        <taxon>Melastoma</taxon>
    </lineage>
</organism>
<comment type="caution">
    <text evidence="1">The sequence shown here is derived from an EMBL/GenBank/DDBJ whole genome shotgun (WGS) entry which is preliminary data.</text>
</comment>
<gene>
    <name evidence="1" type="ORF">MLD38_019642</name>
</gene>
<evidence type="ECO:0000313" key="1">
    <source>
        <dbReference type="EMBL" id="KAI4371401.1"/>
    </source>
</evidence>
<reference evidence="2" key="1">
    <citation type="journal article" date="2023" name="Front. Plant Sci.">
        <title>Chromosomal-level genome assembly of Melastoma candidum provides insights into trichome evolution.</title>
        <authorList>
            <person name="Zhong Y."/>
            <person name="Wu W."/>
            <person name="Sun C."/>
            <person name="Zou P."/>
            <person name="Liu Y."/>
            <person name="Dai S."/>
            <person name="Zhou R."/>
        </authorList>
    </citation>
    <scope>NUCLEOTIDE SEQUENCE [LARGE SCALE GENOMIC DNA]</scope>
</reference>
<accession>A0ACB9QWS8</accession>
<proteinExistence type="predicted"/>
<evidence type="ECO:0000313" key="2">
    <source>
        <dbReference type="Proteomes" id="UP001057402"/>
    </source>
</evidence>
<sequence>MALRSLDNALPITPERPKKQAKVSLAPPQAPDVCPNDENKAPLPPPGDAAIDYITSENLCPIKDPDSSIHCLMEGLESKDWTKVCRSLNDARRFALFNPDLLLPHLDEVVTVVVKATKNPRSALCKTAVMAASDFFNAYGDKLLQSDTFDSMLLQLLLKSSQDKRFVCEEADKAISALVRSTSPVKLLHKLRAFVSHPNLRIRAKAAGSISACVSSMGWDRMEEFGKASLLQVAAELLNDRLPEAREAARGVAACLYECVGGEESGSDAKEAWQSFCQGSLPSAQVQSMVKIMIISTNPN</sequence>
<keyword evidence="2" id="KW-1185">Reference proteome</keyword>
<name>A0ACB9QWS8_9MYRT</name>